<evidence type="ECO:0000256" key="1">
    <source>
        <dbReference type="SAM" id="MobiDB-lite"/>
    </source>
</evidence>
<dbReference type="Proteomes" id="UP000288805">
    <property type="component" value="Unassembled WGS sequence"/>
</dbReference>
<feature type="compositionally biased region" description="Polar residues" evidence="1">
    <location>
        <begin position="231"/>
        <end position="252"/>
    </location>
</feature>
<feature type="compositionally biased region" description="Low complexity" evidence="1">
    <location>
        <begin position="264"/>
        <end position="281"/>
    </location>
</feature>
<feature type="region of interest" description="Disordered" evidence="1">
    <location>
        <begin position="188"/>
        <end position="299"/>
    </location>
</feature>
<feature type="compositionally biased region" description="Polar residues" evidence="1">
    <location>
        <begin position="140"/>
        <end position="168"/>
    </location>
</feature>
<name>A0A438JAH7_VITVI</name>
<sequence length="438" mass="47233">MVMKEKDEELLLFLEMRRREKEKNDSLLLESPDAPFGTCIYSGLVFGGPKPDVSPISKIVSSMPVPQTGPDEFLDSENDRTDYDCYIMEGRHQGFCMQVTASHTTWYPTFPSLEMESQKTVMNQIEVSNARPATLKSRLPNLQPQPASRSNDAARQPAMSSGLNSSHTGNRRPLSSEAQINGNLQITSRSATPSVDHQPQPRRVQLGASAPPARSSSVAKSGPTAAAPPGRSSSVVKSGPTASKSTVPSRGSSPIVKSRPQKPLRNLGRGSLGSSSSNGNSIPAMRRAHSNGSDNVSPVLIGTKMVERVVNMRKLAPPKQDDHRSAHPAGKSSSAPDSSGFGRTLSKKSLDMALRHMDIRRSIQGNLRPLMTNIPASSMYSVRSGPTKEQHSYEIEDDELGSDRGHSSPASRQGSWQGIEETNCTYKGAEGTKASNVS</sequence>
<dbReference type="PANTHER" id="PTHR31949:SF20">
    <property type="entry name" value="OS01G0141900 PROTEIN"/>
    <property type="match status" value="1"/>
</dbReference>
<dbReference type="AlphaFoldDB" id="A0A438JAH7"/>
<feature type="compositionally biased region" description="Polar residues" evidence="1">
    <location>
        <begin position="408"/>
        <end position="425"/>
    </location>
</feature>
<feature type="region of interest" description="Disordered" evidence="1">
    <location>
        <begin position="316"/>
        <end position="344"/>
    </location>
</feature>
<feature type="region of interest" description="Disordered" evidence="1">
    <location>
        <begin position="378"/>
        <end position="438"/>
    </location>
</feature>
<evidence type="ECO:0000313" key="2">
    <source>
        <dbReference type="EMBL" id="RVX05971.1"/>
    </source>
</evidence>
<organism evidence="2 3">
    <name type="scientific">Vitis vinifera</name>
    <name type="common">Grape</name>
    <dbReference type="NCBI Taxonomy" id="29760"/>
    <lineage>
        <taxon>Eukaryota</taxon>
        <taxon>Viridiplantae</taxon>
        <taxon>Streptophyta</taxon>
        <taxon>Embryophyta</taxon>
        <taxon>Tracheophyta</taxon>
        <taxon>Spermatophyta</taxon>
        <taxon>Magnoliopsida</taxon>
        <taxon>eudicotyledons</taxon>
        <taxon>Gunneridae</taxon>
        <taxon>Pentapetalae</taxon>
        <taxon>rosids</taxon>
        <taxon>Vitales</taxon>
        <taxon>Vitaceae</taxon>
        <taxon>Viteae</taxon>
        <taxon>Vitis</taxon>
    </lineage>
</organism>
<evidence type="ECO:0000313" key="3">
    <source>
        <dbReference type="Proteomes" id="UP000288805"/>
    </source>
</evidence>
<reference evidence="2 3" key="1">
    <citation type="journal article" date="2018" name="PLoS Genet.">
        <title>Population sequencing reveals clonal diversity and ancestral inbreeding in the grapevine cultivar Chardonnay.</title>
        <authorList>
            <person name="Roach M.J."/>
            <person name="Johnson D.L."/>
            <person name="Bohlmann J."/>
            <person name="van Vuuren H.J."/>
            <person name="Jones S.J."/>
            <person name="Pretorius I.S."/>
            <person name="Schmidt S.A."/>
            <person name="Borneman A.R."/>
        </authorList>
    </citation>
    <scope>NUCLEOTIDE SEQUENCE [LARGE SCALE GENOMIC DNA]</scope>
    <source>
        <strain evidence="3">cv. Chardonnay</strain>
        <tissue evidence="2">Leaf</tissue>
    </source>
</reference>
<feature type="region of interest" description="Disordered" evidence="1">
    <location>
        <begin position="131"/>
        <end position="175"/>
    </location>
</feature>
<dbReference type="PANTHER" id="PTHR31949">
    <property type="entry name" value="GASTRIC MUCIN-LIKE PROTEIN"/>
    <property type="match status" value="1"/>
</dbReference>
<accession>A0A438JAH7</accession>
<gene>
    <name evidence="2" type="ORF">CK203_018772</name>
</gene>
<protein>
    <submittedName>
        <fullName evidence="2">Uncharacterized protein</fullName>
    </submittedName>
</protein>
<comment type="caution">
    <text evidence="2">The sequence shown here is derived from an EMBL/GenBank/DDBJ whole genome shotgun (WGS) entry which is preliminary data.</text>
</comment>
<feature type="compositionally biased region" description="Low complexity" evidence="1">
    <location>
        <begin position="208"/>
        <end position="221"/>
    </location>
</feature>
<proteinExistence type="predicted"/>
<dbReference type="EMBL" id="QGNW01000053">
    <property type="protein sequence ID" value="RVX05971.1"/>
    <property type="molecule type" value="Genomic_DNA"/>
</dbReference>
<feature type="compositionally biased region" description="Polar residues" evidence="1">
    <location>
        <begin position="188"/>
        <end position="197"/>
    </location>
</feature>